<dbReference type="OrthoDB" id="122135at2"/>
<dbReference type="KEGG" id="tfa:BW733_07125"/>
<dbReference type="SMART" id="SM00418">
    <property type="entry name" value="HTH_ARSR"/>
    <property type="match status" value="1"/>
</dbReference>
<dbReference type="SMART" id="SM00347">
    <property type="entry name" value="HTH_MARR"/>
    <property type="match status" value="1"/>
</dbReference>
<proteinExistence type="predicted"/>
<gene>
    <name evidence="2" type="ORF">BW733_07125</name>
</gene>
<dbReference type="Gene3D" id="1.10.10.10">
    <property type="entry name" value="Winged helix-like DNA-binding domain superfamily/Winged helix DNA-binding domain"/>
    <property type="match status" value="1"/>
</dbReference>
<dbReference type="CDD" id="cd00090">
    <property type="entry name" value="HTH_ARSR"/>
    <property type="match status" value="1"/>
</dbReference>
<name>A0A1Q2CWY1_9ACTN</name>
<keyword evidence="3" id="KW-1185">Reference proteome</keyword>
<dbReference type="InterPro" id="IPR011991">
    <property type="entry name" value="ArsR-like_HTH"/>
</dbReference>
<dbReference type="GO" id="GO:0006950">
    <property type="term" value="P:response to stress"/>
    <property type="evidence" value="ECO:0007669"/>
    <property type="project" value="TreeGrafter"/>
</dbReference>
<dbReference type="Pfam" id="PF12802">
    <property type="entry name" value="MarR_2"/>
    <property type="match status" value="1"/>
</dbReference>
<organism evidence="2 3">
    <name type="scientific">Tessaracoccus flavescens</name>
    <dbReference type="NCBI Taxonomy" id="399497"/>
    <lineage>
        <taxon>Bacteria</taxon>
        <taxon>Bacillati</taxon>
        <taxon>Actinomycetota</taxon>
        <taxon>Actinomycetes</taxon>
        <taxon>Propionibacteriales</taxon>
        <taxon>Propionibacteriaceae</taxon>
        <taxon>Tessaracoccus</taxon>
    </lineage>
</organism>
<dbReference type="InterPro" id="IPR000835">
    <property type="entry name" value="HTH_MarR-typ"/>
</dbReference>
<dbReference type="PROSITE" id="PS50995">
    <property type="entry name" value="HTH_MARR_2"/>
    <property type="match status" value="1"/>
</dbReference>
<dbReference type="InterPro" id="IPR039422">
    <property type="entry name" value="MarR/SlyA-like"/>
</dbReference>
<dbReference type="InterPro" id="IPR036388">
    <property type="entry name" value="WH-like_DNA-bd_sf"/>
</dbReference>
<dbReference type="STRING" id="399497.BW733_07125"/>
<dbReference type="InterPro" id="IPR036390">
    <property type="entry name" value="WH_DNA-bd_sf"/>
</dbReference>
<dbReference type="SUPFAM" id="SSF46785">
    <property type="entry name" value="Winged helix' DNA-binding domain"/>
    <property type="match status" value="1"/>
</dbReference>
<dbReference type="EMBL" id="CP019607">
    <property type="protein sequence ID" value="AQP50638.1"/>
    <property type="molecule type" value="Genomic_DNA"/>
</dbReference>
<protein>
    <recommendedName>
        <fullName evidence="1">HTH marR-type domain-containing protein</fullName>
    </recommendedName>
</protein>
<accession>A0A1Q2CWY1</accession>
<dbReference type="PANTHER" id="PTHR33164">
    <property type="entry name" value="TRANSCRIPTIONAL REGULATOR, MARR FAMILY"/>
    <property type="match status" value="1"/>
</dbReference>
<reference evidence="2 3" key="1">
    <citation type="journal article" date="2008" name="Int. J. Syst. Evol. Microbiol.">
        <title>Tessaracoccus flavescens sp. nov., isolated from marine sediment.</title>
        <authorList>
            <person name="Lee D.W."/>
            <person name="Lee S.D."/>
        </authorList>
    </citation>
    <scope>NUCLEOTIDE SEQUENCE [LARGE SCALE GENOMIC DNA]</scope>
    <source>
        <strain evidence="2 3">SST-39T</strain>
    </source>
</reference>
<evidence type="ECO:0000259" key="1">
    <source>
        <dbReference type="PROSITE" id="PS50995"/>
    </source>
</evidence>
<dbReference type="PANTHER" id="PTHR33164:SF57">
    <property type="entry name" value="MARR-FAMILY TRANSCRIPTIONAL REGULATOR"/>
    <property type="match status" value="1"/>
</dbReference>
<dbReference type="AlphaFoldDB" id="A0A1Q2CWY1"/>
<dbReference type="InterPro" id="IPR001845">
    <property type="entry name" value="HTH_ArsR_DNA-bd_dom"/>
</dbReference>
<evidence type="ECO:0000313" key="2">
    <source>
        <dbReference type="EMBL" id="AQP50638.1"/>
    </source>
</evidence>
<feature type="domain" description="HTH marR-type" evidence="1">
    <location>
        <begin position="4"/>
        <end position="135"/>
    </location>
</feature>
<sequence>MQINQGLSEELFRLFSNLGQAAHQTSAKALASPIQFTLMVTLADRPRRGSDLVEVVGLDQSTISRRIAGLCDAGLAERIPDPVDGRAQLTRLTPAGLQLIEAERARRVRTVTDALDDWSDGDRADLSRLLSQLNSSLEARRGLGLQGD</sequence>
<dbReference type="GO" id="GO:0003700">
    <property type="term" value="F:DNA-binding transcription factor activity"/>
    <property type="evidence" value="ECO:0007669"/>
    <property type="project" value="InterPro"/>
</dbReference>
<dbReference type="RefSeq" id="WP_077349176.1">
    <property type="nucleotide sequence ID" value="NZ_CP019607.1"/>
</dbReference>
<evidence type="ECO:0000313" key="3">
    <source>
        <dbReference type="Proteomes" id="UP000188235"/>
    </source>
</evidence>
<dbReference type="Proteomes" id="UP000188235">
    <property type="component" value="Chromosome"/>
</dbReference>